<dbReference type="InterPro" id="IPR023405">
    <property type="entry name" value="Topo_IA_core_domain"/>
</dbReference>
<keyword evidence="4" id="KW-0799">Topoisomerase</keyword>
<dbReference type="SMART" id="SM00493">
    <property type="entry name" value="TOPRIM"/>
    <property type="match status" value="1"/>
</dbReference>
<evidence type="ECO:0000259" key="12">
    <source>
        <dbReference type="PROSITE" id="PS50880"/>
    </source>
</evidence>
<evidence type="ECO:0000259" key="13">
    <source>
        <dbReference type="PROSITE" id="PS52039"/>
    </source>
</evidence>
<keyword evidence="15" id="KW-1185">Reference proteome</keyword>
<comment type="catalytic activity">
    <reaction evidence="1">
        <text>ATP-independent breakage of single-stranded DNA, followed by passage and rejoining.</text>
        <dbReference type="EC" id="5.6.2.1"/>
    </reaction>
</comment>
<dbReference type="InterPro" id="IPR013826">
    <property type="entry name" value="Topo_IA_cen_sub3"/>
</dbReference>
<dbReference type="PANTHER" id="PTHR42785:SF1">
    <property type="entry name" value="DNA TOPOISOMERASE"/>
    <property type="match status" value="1"/>
</dbReference>
<feature type="domain" description="Toprim" evidence="12">
    <location>
        <begin position="3"/>
        <end position="114"/>
    </location>
</feature>
<comment type="similarity">
    <text evidence="2">Belongs to the type IA topoisomerase family.</text>
</comment>
<evidence type="ECO:0000256" key="11">
    <source>
        <dbReference type="SAM" id="MobiDB-lite"/>
    </source>
</evidence>
<reference evidence="14 15" key="1">
    <citation type="submission" date="2019-02" db="EMBL/GenBank/DDBJ databases">
        <title>Marinobacter halodurans sp. nov., a marine bacterium isolated from sea tidal flat.</title>
        <authorList>
            <person name="Yoo Y."/>
            <person name="Lee D.W."/>
            <person name="Kim B.S."/>
            <person name="Kim J.-J."/>
        </authorList>
    </citation>
    <scope>NUCLEOTIDE SEQUENCE [LARGE SCALE GENOMIC DNA]</scope>
    <source>
        <strain evidence="14 15">YJ-S3-2</strain>
    </source>
</reference>
<evidence type="ECO:0000313" key="15">
    <source>
        <dbReference type="Proteomes" id="UP000313645"/>
    </source>
</evidence>
<dbReference type="Gene3D" id="3.40.50.140">
    <property type="match status" value="1"/>
</dbReference>
<sequence>MSARLMIVESPAKAKKIQALLGSAYVVKSSIGHIRDLPQHDLGVSPETLMPRYEVSPDKKRVISGLKRLAKGVPIIATDPDREGEAIAWHLKEALQLGDNYERVTYNRVTKGAIEEAIASPRPIDMKLVAAQEARRVLDRLIGYIVSPALSDRAGIPLSAGRVQSVAVRLIVDRERKITNHTPENYYEPVFVPNDYPQVEAYLVLDGWVPEGQSHLKDLAIARQFDGRIQATLIKKATKGRPVPPRPPFVTVTMQEAASKRFGMDGSEADKAAQGLFDNGHITYHRTDSPQLSPEGFSEITDFLSSQGIATADQPHQFKSKGDAQEAHEAIRPAHIEVEHAGATEQEQQLYKLIRERALLSVMPAGEDQLTQMLFEGATPYLDHSRKERRARFLAKGRIVSSQGWRAYAKLEPVESKDTPMPNLEERQSFEGKTTVHSKKTQPPKRYTKPSLTKALESAGIGRPSTYSAIIKNIMDRGYVLSNKSQKKGAPTLSPGENGYYVVDALKNMQFMSYRYTRDVESSLDRIAMGDMGYPNIVRPVYRQIQDDVATRLEGELLAKSATCPSCQKMLIQRQSRKRSKRIYWVHAQREHAEGCHQFLTDEDGIPAIPREPEKDSCPNCQAAIKRLPGKHGQGFFWVHEERSQSGKCGHKFINDNNGKPVLKEPEKTAACLLCGETIRRLYSDKKSSYFWLHESDEPECGRKFLPDNDGEPEFPSS</sequence>
<keyword evidence="5" id="KW-0238">DNA-binding</keyword>
<dbReference type="CDD" id="cd00186">
    <property type="entry name" value="TOP1Ac"/>
    <property type="match status" value="1"/>
</dbReference>
<dbReference type="Gene3D" id="1.10.460.10">
    <property type="entry name" value="Topoisomerase I, domain 2"/>
    <property type="match status" value="1"/>
</dbReference>
<dbReference type="PROSITE" id="PS50880">
    <property type="entry name" value="TOPRIM"/>
    <property type="match status" value="1"/>
</dbReference>
<dbReference type="SUPFAM" id="SSF56712">
    <property type="entry name" value="Prokaryotic type I DNA topoisomerase"/>
    <property type="match status" value="1"/>
</dbReference>
<evidence type="ECO:0000256" key="10">
    <source>
        <dbReference type="ARBA" id="ARBA00032877"/>
    </source>
</evidence>
<dbReference type="CDD" id="cd03363">
    <property type="entry name" value="TOPRIM_TopoIA_TopoI"/>
    <property type="match status" value="1"/>
</dbReference>
<dbReference type="PROSITE" id="PS52039">
    <property type="entry name" value="TOPO_IA_2"/>
    <property type="match status" value="1"/>
</dbReference>
<dbReference type="Pfam" id="PF01131">
    <property type="entry name" value="Topoisom_bac"/>
    <property type="match status" value="1"/>
</dbReference>
<dbReference type="PRINTS" id="PR00417">
    <property type="entry name" value="PRTPISMRASEI"/>
</dbReference>
<evidence type="ECO:0000256" key="8">
    <source>
        <dbReference type="ARBA" id="ARBA00031985"/>
    </source>
</evidence>
<evidence type="ECO:0000256" key="6">
    <source>
        <dbReference type="ARBA" id="ARBA00023235"/>
    </source>
</evidence>
<dbReference type="Gene3D" id="1.10.290.10">
    <property type="entry name" value="Topoisomerase I, domain 4"/>
    <property type="match status" value="1"/>
</dbReference>
<dbReference type="SMART" id="SM00436">
    <property type="entry name" value="TOP1Bc"/>
    <property type="match status" value="1"/>
</dbReference>
<evidence type="ECO:0000256" key="5">
    <source>
        <dbReference type="ARBA" id="ARBA00023125"/>
    </source>
</evidence>
<organism evidence="14 15">
    <name type="scientific">Marinobacter halodurans</name>
    <dbReference type="NCBI Taxonomy" id="2528979"/>
    <lineage>
        <taxon>Bacteria</taxon>
        <taxon>Pseudomonadati</taxon>
        <taxon>Pseudomonadota</taxon>
        <taxon>Gammaproteobacteria</taxon>
        <taxon>Pseudomonadales</taxon>
        <taxon>Marinobacteraceae</taxon>
        <taxon>Marinobacter</taxon>
    </lineage>
</organism>
<evidence type="ECO:0000256" key="2">
    <source>
        <dbReference type="ARBA" id="ARBA00009446"/>
    </source>
</evidence>
<feature type="region of interest" description="Disordered" evidence="11">
    <location>
        <begin position="416"/>
        <end position="451"/>
    </location>
</feature>
<proteinExistence type="inferred from homology"/>
<dbReference type="EC" id="5.6.2.1" evidence="3"/>
<name>A0ABY1ZM21_9GAMM</name>
<dbReference type="InterPro" id="IPR003602">
    <property type="entry name" value="Topo_IA_DNA-bd_dom"/>
</dbReference>
<dbReference type="EMBL" id="SJDL01000008">
    <property type="protein sequence ID" value="TBW57363.1"/>
    <property type="molecule type" value="Genomic_DNA"/>
</dbReference>
<dbReference type="InterPro" id="IPR003601">
    <property type="entry name" value="Topo_IA_2"/>
</dbReference>
<dbReference type="RefSeq" id="WP_131480348.1">
    <property type="nucleotide sequence ID" value="NZ_SJDL01000008.1"/>
</dbReference>
<evidence type="ECO:0000256" key="1">
    <source>
        <dbReference type="ARBA" id="ARBA00000213"/>
    </source>
</evidence>
<gene>
    <name evidence="14" type="primary">topA</name>
    <name evidence="14" type="ORF">EZI54_06820</name>
</gene>
<feature type="compositionally biased region" description="Basic residues" evidence="11">
    <location>
        <begin position="436"/>
        <end position="448"/>
    </location>
</feature>
<dbReference type="InterPro" id="IPR034149">
    <property type="entry name" value="TOPRIM_TopoI"/>
</dbReference>
<feature type="compositionally biased region" description="Basic and acidic residues" evidence="11">
    <location>
        <begin position="416"/>
        <end position="430"/>
    </location>
</feature>
<dbReference type="PANTHER" id="PTHR42785">
    <property type="entry name" value="DNA TOPOISOMERASE, TYPE IA, CORE"/>
    <property type="match status" value="1"/>
</dbReference>
<evidence type="ECO:0000256" key="4">
    <source>
        <dbReference type="ARBA" id="ARBA00023029"/>
    </source>
</evidence>
<protein>
    <recommendedName>
        <fullName evidence="3">DNA topoisomerase</fullName>
        <ecNumber evidence="3">5.6.2.1</ecNumber>
    </recommendedName>
    <alternativeName>
        <fullName evidence="10">Omega-protein</fullName>
    </alternativeName>
    <alternativeName>
        <fullName evidence="9">Relaxing enzyme</fullName>
    </alternativeName>
    <alternativeName>
        <fullName evidence="7">Swivelase</fullName>
    </alternativeName>
    <alternativeName>
        <fullName evidence="8">Untwisting enzyme</fullName>
    </alternativeName>
</protein>
<dbReference type="InterPro" id="IPR006171">
    <property type="entry name" value="TOPRIM_dom"/>
</dbReference>
<dbReference type="Pfam" id="PF01751">
    <property type="entry name" value="Toprim"/>
    <property type="match status" value="1"/>
</dbReference>
<dbReference type="InterPro" id="IPR000380">
    <property type="entry name" value="Topo_IA"/>
</dbReference>
<evidence type="ECO:0000256" key="7">
    <source>
        <dbReference type="ARBA" id="ARBA00030003"/>
    </source>
</evidence>
<evidence type="ECO:0000256" key="3">
    <source>
        <dbReference type="ARBA" id="ARBA00012891"/>
    </source>
</evidence>
<accession>A0ABY1ZM21</accession>
<comment type="caution">
    <text evidence="14">The sequence shown here is derived from an EMBL/GenBank/DDBJ whole genome shotgun (WGS) entry which is preliminary data.</text>
</comment>
<keyword evidence="6 14" id="KW-0413">Isomerase</keyword>
<dbReference type="InterPro" id="IPR013825">
    <property type="entry name" value="Topo_IA_cen_sub2"/>
</dbReference>
<feature type="domain" description="Topo IA-type catalytic" evidence="13">
    <location>
        <begin position="125"/>
        <end position="550"/>
    </location>
</feature>
<dbReference type="Gene3D" id="2.70.20.10">
    <property type="entry name" value="Topoisomerase I, domain 3"/>
    <property type="match status" value="1"/>
</dbReference>
<evidence type="ECO:0000256" key="9">
    <source>
        <dbReference type="ARBA" id="ARBA00032235"/>
    </source>
</evidence>
<dbReference type="Proteomes" id="UP000313645">
    <property type="component" value="Unassembled WGS sequence"/>
</dbReference>
<dbReference type="InterPro" id="IPR013824">
    <property type="entry name" value="Topo_IA_cen_sub1"/>
</dbReference>
<evidence type="ECO:0000313" key="14">
    <source>
        <dbReference type="EMBL" id="TBW57363.1"/>
    </source>
</evidence>
<dbReference type="SMART" id="SM00437">
    <property type="entry name" value="TOP1Ac"/>
    <property type="match status" value="1"/>
</dbReference>
<dbReference type="GO" id="GO:0016853">
    <property type="term" value="F:isomerase activity"/>
    <property type="evidence" value="ECO:0007669"/>
    <property type="project" value="UniProtKB-KW"/>
</dbReference>
<dbReference type="InterPro" id="IPR013497">
    <property type="entry name" value="Topo_IA_cen"/>
</dbReference>